<keyword evidence="3" id="KW-1185">Reference proteome</keyword>
<reference evidence="2 3" key="1">
    <citation type="submission" date="2018-08" db="EMBL/GenBank/DDBJ databases">
        <title>A genome reference for cultivated species of the human gut microbiota.</title>
        <authorList>
            <person name="Zou Y."/>
            <person name="Xue W."/>
            <person name="Luo G."/>
        </authorList>
    </citation>
    <scope>NUCLEOTIDE SEQUENCE [LARGE SCALE GENOMIC DNA]</scope>
    <source>
        <strain evidence="2 3">AF37-2AT</strain>
    </source>
</reference>
<evidence type="ECO:0000313" key="3">
    <source>
        <dbReference type="Proteomes" id="UP000261080"/>
    </source>
</evidence>
<dbReference type="CDD" id="cd24152">
    <property type="entry name" value="ASKHA_NBD_ROK-like"/>
    <property type="match status" value="1"/>
</dbReference>
<evidence type="ECO:0000313" key="2">
    <source>
        <dbReference type="EMBL" id="RGE90109.1"/>
    </source>
</evidence>
<dbReference type="OrthoDB" id="9795247at2"/>
<name>A0A3E3K615_9FIRM</name>
<protein>
    <submittedName>
        <fullName evidence="2">ROK family protein</fullName>
    </submittedName>
</protein>
<organism evidence="2 3">
    <name type="scientific">Sellimonas intestinalis</name>
    <dbReference type="NCBI Taxonomy" id="1653434"/>
    <lineage>
        <taxon>Bacteria</taxon>
        <taxon>Bacillati</taxon>
        <taxon>Bacillota</taxon>
        <taxon>Clostridia</taxon>
        <taxon>Lachnospirales</taxon>
        <taxon>Lachnospiraceae</taxon>
        <taxon>Sellimonas</taxon>
    </lineage>
</organism>
<dbReference type="Proteomes" id="UP000261080">
    <property type="component" value="Unassembled WGS sequence"/>
</dbReference>
<dbReference type="Gene3D" id="3.30.420.40">
    <property type="match status" value="2"/>
</dbReference>
<dbReference type="AlphaFoldDB" id="A0A3E3K615"/>
<dbReference type="InterPro" id="IPR043129">
    <property type="entry name" value="ATPase_NBD"/>
</dbReference>
<accession>A0A3E3K615</accession>
<sequence length="329" mass="35506">MQQKKYGTIKTREIEGEQKLKRILVCIDIGGTSIKAGICDMEGGLGAQEILPIHQDIEQLLEEIGKYVNKAKESGEMIGIAMSAPGAVNVSTGVIGGRSAVLCIHGLSWTEELTRRFQVPSSIENDANCAAMAEVTFGNARGYKNLAFVVCGTGIGGAVVIDGKICCGANLYGGEFGCMVMRDREGNLSTFSLQASTMSLVRRVKAAYPAQEWDGKKVFEEAEKGDVNCQKAVDDFYMKLSEGIFNIQHVYDPELILLGGGISSREDFADQVKSRLIVIAKAVEETAGTKVVIPVVRTCSYQKDANLIGAAAVFMQKYPELIGKEKKNG</sequence>
<comment type="similarity">
    <text evidence="1">Belongs to the ROK (NagC/XylR) family.</text>
</comment>
<dbReference type="InterPro" id="IPR000600">
    <property type="entry name" value="ROK"/>
</dbReference>
<dbReference type="Pfam" id="PF00480">
    <property type="entry name" value="ROK"/>
    <property type="match status" value="1"/>
</dbReference>
<gene>
    <name evidence="2" type="ORF">DW016_02335</name>
</gene>
<proteinExistence type="inferred from homology"/>
<evidence type="ECO:0000256" key="1">
    <source>
        <dbReference type="ARBA" id="ARBA00006479"/>
    </source>
</evidence>
<comment type="caution">
    <text evidence="2">The sequence shown here is derived from an EMBL/GenBank/DDBJ whole genome shotgun (WGS) entry which is preliminary data.</text>
</comment>
<dbReference type="PANTHER" id="PTHR18964:SF170">
    <property type="entry name" value="SUGAR KINASE"/>
    <property type="match status" value="1"/>
</dbReference>
<dbReference type="SUPFAM" id="SSF53067">
    <property type="entry name" value="Actin-like ATPase domain"/>
    <property type="match status" value="1"/>
</dbReference>
<dbReference type="PANTHER" id="PTHR18964">
    <property type="entry name" value="ROK (REPRESSOR, ORF, KINASE) FAMILY"/>
    <property type="match status" value="1"/>
</dbReference>
<dbReference type="EMBL" id="QVLX01000001">
    <property type="protein sequence ID" value="RGE90109.1"/>
    <property type="molecule type" value="Genomic_DNA"/>
</dbReference>